<evidence type="ECO:0000313" key="1">
    <source>
        <dbReference type="EMBL" id="PLW41173.1"/>
    </source>
</evidence>
<name>A0A2N5UTV8_9BASI</name>
<dbReference type="Proteomes" id="UP000235392">
    <property type="component" value="Unassembled WGS sequence"/>
</dbReference>
<comment type="caution">
    <text evidence="1">The sequence shown here is derived from an EMBL/GenBank/DDBJ whole genome shotgun (WGS) entry which is preliminary data.</text>
</comment>
<gene>
    <name evidence="1" type="ORF">PCASD_10111</name>
</gene>
<dbReference type="EMBL" id="PGCI01000092">
    <property type="protein sequence ID" value="PLW41173.1"/>
    <property type="molecule type" value="Genomic_DNA"/>
</dbReference>
<accession>A0A2N5UTV8</accession>
<organism evidence="1 2">
    <name type="scientific">Puccinia coronata f. sp. avenae</name>
    <dbReference type="NCBI Taxonomy" id="200324"/>
    <lineage>
        <taxon>Eukaryota</taxon>
        <taxon>Fungi</taxon>
        <taxon>Dikarya</taxon>
        <taxon>Basidiomycota</taxon>
        <taxon>Pucciniomycotina</taxon>
        <taxon>Pucciniomycetes</taxon>
        <taxon>Pucciniales</taxon>
        <taxon>Pucciniaceae</taxon>
        <taxon>Puccinia</taxon>
    </lineage>
</organism>
<evidence type="ECO:0000313" key="2">
    <source>
        <dbReference type="Proteomes" id="UP000235392"/>
    </source>
</evidence>
<dbReference type="AlphaFoldDB" id="A0A2N5UTV8"/>
<reference evidence="1 2" key="1">
    <citation type="submission" date="2017-11" db="EMBL/GenBank/DDBJ databases">
        <title>De novo assembly and phasing of dikaryotic genomes from two isolates of Puccinia coronata f. sp. avenae, the causal agent of oat crown rust.</title>
        <authorList>
            <person name="Miller M.E."/>
            <person name="Zhang Y."/>
            <person name="Omidvar V."/>
            <person name="Sperschneider J."/>
            <person name="Schwessinger B."/>
            <person name="Raley C."/>
            <person name="Palmer J.M."/>
            <person name="Garnica D."/>
            <person name="Upadhyaya N."/>
            <person name="Rathjen J."/>
            <person name="Taylor J.M."/>
            <person name="Park R.F."/>
            <person name="Dodds P.N."/>
            <person name="Hirsch C.D."/>
            <person name="Kianian S.F."/>
            <person name="Figueroa M."/>
        </authorList>
    </citation>
    <scope>NUCLEOTIDE SEQUENCE [LARGE SCALE GENOMIC DNA]</scope>
    <source>
        <strain evidence="1">12SD80</strain>
    </source>
</reference>
<proteinExistence type="predicted"/>
<protein>
    <submittedName>
        <fullName evidence="1">Uncharacterized protein</fullName>
    </submittedName>
</protein>
<sequence length="181" mass="19108">MWTVKEAGDGAGGARDTRVGLDSLQPALATAIPPLARPGREKNKYGGNSCLKPQGITPASVEEKLIRANRSHEALVHSGSRYSQSELTDSTRKWAHCRHWLPVEYGGSSSARPAVRPLFGQAGSDRCFCQQVGQACVSDLLARSSIGHGPSDHRSNMAGRGLLKPPCSTVYAGSVGVGSTL</sequence>